<reference evidence="6 7" key="1">
    <citation type="submission" date="2020-07" db="EMBL/GenBank/DDBJ databases">
        <title>Sequencing the genomes of 1000 actinobacteria strains.</title>
        <authorList>
            <person name="Klenk H.-P."/>
        </authorList>
    </citation>
    <scope>NUCLEOTIDE SEQUENCE [LARGE SCALE GENOMIC DNA]</scope>
    <source>
        <strain evidence="6 7">DSM 45975</strain>
    </source>
</reference>
<dbReference type="InterPro" id="IPR000086">
    <property type="entry name" value="NUDIX_hydrolase_dom"/>
</dbReference>
<proteinExistence type="inferred from homology"/>
<dbReference type="SUPFAM" id="SSF55811">
    <property type="entry name" value="Nudix"/>
    <property type="match status" value="1"/>
</dbReference>
<dbReference type="InterPro" id="IPR051325">
    <property type="entry name" value="Nudix_hydrolase_domain"/>
</dbReference>
<dbReference type="EMBL" id="JACGWZ010000001">
    <property type="protein sequence ID" value="MBA8823195.1"/>
    <property type="molecule type" value="Genomic_DNA"/>
</dbReference>
<keyword evidence="2 3" id="KW-0378">Hydrolase</keyword>
<evidence type="ECO:0000313" key="7">
    <source>
        <dbReference type="Proteomes" id="UP000569329"/>
    </source>
</evidence>
<dbReference type="Gene3D" id="3.40.50.1240">
    <property type="entry name" value="Phosphoglycerate mutase-like"/>
    <property type="match status" value="1"/>
</dbReference>
<dbReference type="PANTHER" id="PTHR21340">
    <property type="entry name" value="DIADENOSINE 5,5-P1,P4-TETRAPHOSPHATE PYROPHOSPHOHYDROLASE MUTT"/>
    <property type="match status" value="1"/>
</dbReference>
<feature type="domain" description="Nudix hydrolase" evidence="5">
    <location>
        <begin position="29"/>
        <end position="160"/>
    </location>
</feature>
<dbReference type="InterPro" id="IPR015797">
    <property type="entry name" value="NUDIX_hydrolase-like_dom_sf"/>
</dbReference>
<dbReference type="Pfam" id="PF00300">
    <property type="entry name" value="His_Phos_1"/>
    <property type="match status" value="1"/>
</dbReference>
<dbReference type="RefSeq" id="WP_182542545.1">
    <property type="nucleotide sequence ID" value="NZ_JACGWZ010000001.1"/>
</dbReference>
<comment type="caution">
    <text evidence="6">The sequence shown here is derived from an EMBL/GenBank/DDBJ whole genome shotgun (WGS) entry which is preliminary data.</text>
</comment>
<feature type="compositionally biased region" description="Acidic residues" evidence="4">
    <location>
        <begin position="1"/>
        <end position="11"/>
    </location>
</feature>
<dbReference type="Gene3D" id="3.90.79.10">
    <property type="entry name" value="Nucleoside Triphosphate Pyrophosphohydrolase"/>
    <property type="match status" value="1"/>
</dbReference>
<dbReference type="CDD" id="cd07067">
    <property type="entry name" value="HP_PGM_like"/>
    <property type="match status" value="1"/>
</dbReference>
<evidence type="ECO:0000256" key="2">
    <source>
        <dbReference type="ARBA" id="ARBA00022801"/>
    </source>
</evidence>
<feature type="region of interest" description="Disordered" evidence="4">
    <location>
        <begin position="1"/>
        <end position="25"/>
    </location>
</feature>
<keyword evidence="7" id="KW-1185">Reference proteome</keyword>
<dbReference type="PRINTS" id="PR00502">
    <property type="entry name" value="NUDIXFAMILY"/>
</dbReference>
<evidence type="ECO:0000259" key="5">
    <source>
        <dbReference type="PROSITE" id="PS51462"/>
    </source>
</evidence>
<dbReference type="SMART" id="SM00855">
    <property type="entry name" value="PGAM"/>
    <property type="match status" value="1"/>
</dbReference>
<dbReference type="GO" id="GO:0035539">
    <property type="term" value="F:8-oxo-7,8-dihydrodeoxyguanosine triphosphate pyrophosphatase activity"/>
    <property type="evidence" value="ECO:0007669"/>
    <property type="project" value="UniProtKB-EC"/>
</dbReference>
<dbReference type="InterPro" id="IPR029033">
    <property type="entry name" value="His_PPase_superfam"/>
</dbReference>
<dbReference type="Pfam" id="PF00293">
    <property type="entry name" value="NUDIX"/>
    <property type="match status" value="1"/>
</dbReference>
<name>A0A839DV80_9PSEU</name>
<evidence type="ECO:0000256" key="3">
    <source>
        <dbReference type="RuleBase" id="RU003476"/>
    </source>
</evidence>
<dbReference type="InterPro" id="IPR013078">
    <property type="entry name" value="His_Pase_superF_clade-1"/>
</dbReference>
<dbReference type="GO" id="GO:0006754">
    <property type="term" value="P:ATP biosynthetic process"/>
    <property type="evidence" value="ECO:0007669"/>
    <property type="project" value="TreeGrafter"/>
</dbReference>
<gene>
    <name evidence="6" type="ORF">FHX42_000524</name>
</gene>
<comment type="similarity">
    <text evidence="1 3">Belongs to the Nudix hydrolase family.</text>
</comment>
<sequence length="330" mass="36174">MTENVVDEAESDPATARQEAPEPVREGTRIVRAAGAVVWRARTDGVPEIALVHRPHYDDWSLPKGKLDPGETVAHTAAREVTEETGLTCVLSRYLRRITYRVPVDDGWSAKFVDYFCAHVREGTFVANDEVDELRWMTTDKAREQLTHAHDGMVLDAFDELPTDVVTLLLVRHAKAGKSSEFSGEDALRPLSEAGVRQQRALRTLLPLFGPQRVHSAPLVRCERTVEPVAEDLGADIGPEPLLTEQEYWQDPPAAVDRLLRIASSPGTALVCSQGDVIPDLVRRLASAAGLVLEEIPAKKASVWTLTLRADSDSGTGLRLAAADYLPPPV</sequence>
<dbReference type="PROSITE" id="PS00893">
    <property type="entry name" value="NUDIX_BOX"/>
    <property type="match status" value="1"/>
</dbReference>
<dbReference type="InterPro" id="IPR020476">
    <property type="entry name" value="Nudix_hydrolase"/>
</dbReference>
<dbReference type="AlphaFoldDB" id="A0A839DV80"/>
<accession>A0A839DV80</accession>
<dbReference type="CDD" id="cd03673">
    <property type="entry name" value="NUDIX_Ap6A_hydrolase"/>
    <property type="match status" value="1"/>
</dbReference>
<dbReference type="PANTHER" id="PTHR21340:SF0">
    <property type="entry name" value="BIS(5'-NUCLEOSYL)-TETRAPHOSPHATASE [ASYMMETRICAL]"/>
    <property type="match status" value="1"/>
</dbReference>
<dbReference type="Proteomes" id="UP000569329">
    <property type="component" value="Unassembled WGS sequence"/>
</dbReference>
<dbReference type="EC" id="3.6.1.55" evidence="6"/>
<evidence type="ECO:0000256" key="4">
    <source>
        <dbReference type="SAM" id="MobiDB-lite"/>
    </source>
</evidence>
<evidence type="ECO:0000256" key="1">
    <source>
        <dbReference type="ARBA" id="ARBA00005582"/>
    </source>
</evidence>
<organism evidence="6 7">
    <name type="scientific">Halosaccharopolyspora lacisalsi</name>
    <dbReference type="NCBI Taxonomy" id="1000566"/>
    <lineage>
        <taxon>Bacteria</taxon>
        <taxon>Bacillati</taxon>
        <taxon>Actinomycetota</taxon>
        <taxon>Actinomycetes</taxon>
        <taxon>Pseudonocardiales</taxon>
        <taxon>Pseudonocardiaceae</taxon>
        <taxon>Halosaccharopolyspora</taxon>
    </lineage>
</organism>
<protein>
    <submittedName>
        <fullName evidence="6">8-oxo-dGTP diphosphatase</fullName>
        <ecNumber evidence="6">3.6.1.55</ecNumber>
    </submittedName>
</protein>
<dbReference type="PROSITE" id="PS51462">
    <property type="entry name" value="NUDIX"/>
    <property type="match status" value="1"/>
</dbReference>
<dbReference type="GO" id="GO:0004081">
    <property type="term" value="F:bis(5'-nucleosyl)-tetraphosphatase (asymmetrical) activity"/>
    <property type="evidence" value="ECO:0007669"/>
    <property type="project" value="TreeGrafter"/>
</dbReference>
<evidence type="ECO:0000313" key="6">
    <source>
        <dbReference type="EMBL" id="MBA8823195.1"/>
    </source>
</evidence>
<dbReference type="SUPFAM" id="SSF53254">
    <property type="entry name" value="Phosphoglycerate mutase-like"/>
    <property type="match status" value="1"/>
</dbReference>
<dbReference type="InterPro" id="IPR020084">
    <property type="entry name" value="NUDIX_hydrolase_CS"/>
</dbReference>
<dbReference type="GO" id="GO:0006167">
    <property type="term" value="P:AMP biosynthetic process"/>
    <property type="evidence" value="ECO:0007669"/>
    <property type="project" value="TreeGrafter"/>
</dbReference>